<dbReference type="EnsemblMetazoa" id="ENSAATROPT003338">
    <property type="protein sequence ID" value="ENSAATROPP003205"/>
    <property type="gene ID" value="ENSAATROPG002644"/>
</dbReference>
<feature type="region of interest" description="Disordered" evidence="1">
    <location>
        <begin position="46"/>
        <end position="89"/>
    </location>
</feature>
<dbReference type="AlphaFoldDB" id="A0AAG5CWN1"/>
<feature type="signal peptide" evidence="2">
    <location>
        <begin position="1"/>
        <end position="25"/>
    </location>
</feature>
<proteinExistence type="predicted"/>
<evidence type="ECO:0000313" key="4">
    <source>
        <dbReference type="Proteomes" id="UP000075880"/>
    </source>
</evidence>
<evidence type="ECO:0000313" key="3">
    <source>
        <dbReference type="EnsemblMetazoa" id="ENSAATROPP003205"/>
    </source>
</evidence>
<reference evidence="3" key="1">
    <citation type="submission" date="2024-04" db="UniProtKB">
        <authorList>
            <consortium name="EnsemblMetazoa"/>
        </authorList>
    </citation>
    <scope>IDENTIFICATION</scope>
    <source>
        <strain evidence="3">EBRO</strain>
    </source>
</reference>
<sequence length="167" mass="18720">MTHTYSVRSLATALICAVLINVICTAPVSEDNEIDSLLRPNTEASLLGSTEGRKDTEASLINSPEGRQSTEDLPIGNAESLPSYIPDDTLRSTTEDLNKVLGRIYSPISDKPGRIQFSGGVHSFRIKDGEDENKRLLEEYNYHFVRVEQNLPHTTLRQDRFRPPSKY</sequence>
<name>A0AAG5CWN1_ANOAO</name>
<evidence type="ECO:0000256" key="1">
    <source>
        <dbReference type="SAM" id="MobiDB-lite"/>
    </source>
</evidence>
<protein>
    <recommendedName>
        <fullName evidence="5">Secreted protein</fullName>
    </recommendedName>
</protein>
<keyword evidence="4" id="KW-1185">Reference proteome</keyword>
<organism evidence="3 4">
    <name type="scientific">Anopheles atroparvus</name>
    <name type="common">European mosquito</name>
    <dbReference type="NCBI Taxonomy" id="41427"/>
    <lineage>
        <taxon>Eukaryota</taxon>
        <taxon>Metazoa</taxon>
        <taxon>Ecdysozoa</taxon>
        <taxon>Arthropoda</taxon>
        <taxon>Hexapoda</taxon>
        <taxon>Insecta</taxon>
        <taxon>Pterygota</taxon>
        <taxon>Neoptera</taxon>
        <taxon>Endopterygota</taxon>
        <taxon>Diptera</taxon>
        <taxon>Nematocera</taxon>
        <taxon>Culicoidea</taxon>
        <taxon>Culicidae</taxon>
        <taxon>Anophelinae</taxon>
        <taxon>Anopheles</taxon>
    </lineage>
</organism>
<dbReference type="Proteomes" id="UP000075880">
    <property type="component" value="Unassembled WGS sequence"/>
</dbReference>
<keyword evidence="2" id="KW-0732">Signal</keyword>
<evidence type="ECO:0008006" key="5">
    <source>
        <dbReference type="Google" id="ProtNLM"/>
    </source>
</evidence>
<accession>A0AAG5CWN1</accession>
<feature type="chain" id="PRO_5042569376" description="Secreted protein" evidence="2">
    <location>
        <begin position="26"/>
        <end position="167"/>
    </location>
</feature>
<evidence type="ECO:0000256" key="2">
    <source>
        <dbReference type="SAM" id="SignalP"/>
    </source>
</evidence>